<dbReference type="VEuPathDB" id="FungiDB:CC1G_13796"/>
<proteinExistence type="predicted"/>
<dbReference type="AlphaFoldDB" id="D6RKA4"/>
<dbReference type="Pfam" id="PF00646">
    <property type="entry name" value="F-box"/>
    <property type="match status" value="1"/>
</dbReference>
<dbReference type="KEGG" id="cci:CC1G_13796"/>
<dbReference type="CDD" id="cd09917">
    <property type="entry name" value="F-box_SF"/>
    <property type="match status" value="1"/>
</dbReference>
<name>D6RKA4_COPC7</name>
<evidence type="ECO:0000256" key="1">
    <source>
        <dbReference type="ARBA" id="ARBA00004906"/>
    </source>
</evidence>
<dbReference type="PROSITE" id="PS50181">
    <property type="entry name" value="FBOX"/>
    <property type="match status" value="2"/>
</dbReference>
<sequence length="1144" mass="127256">MKFLPPASDVSEALAVLAYDALLCLLSTEYDLIHWKFWTKTRPSPAHGLCLTNLPEEMLVEIMKNLEWDDILTIRQCCRSLYRLSRERSIWVHIFQRYSDTVFAQPFFLPKPLECCSSEVLENRVVSWWSRWKKITKGSYDVPRHSFDEKAIPNLTGPLLPLPSGHYLYASPDGTIFHGDLCRPGLGMRMFIPSPFAGAAFNVETRVSIDLHSGRDTGAYTSGFPTIFSIAVTRQPGIQLPGVVEIWKVTSELAVLTGYSSRLCQSITEDSQIRIGSCSILGEHVAYMANTGTSNFVAVVDWTVARAGEPQALPRKYIPRITACDKLFLLPAQRIFILSSGRAYIWDWGHACPLTTSVIEAASRPWVSPQWESPQSNILSPNPLSMPYRVRDCTRIVLPCPDHVLGVSIPNDLDVDLATSVTTTRLSVTSLEGRTRNFLWLGYTKAIYYANGTLWICITYGWPDDETRTYSYRSTLTPLSARFGNDAMIHYDEARCQISVFRRPHGLVYAVLGNNCYDWFFGGDGPGQAALGTSLAFQVPRITGPRALKPKGTLAFDHDGRLESPQPMDNSDDMQSRTQSSACRLLRLPHEILVEIMKRLEWRDVLAIRRCSHFFHSLSKEREVWVAMLENDLDTRIPRPFHLPKPLEHCSSEDLERRVVDWWSGWGRFESGSGRTSTHGVNSNSSSDEARDERGFDTRTYTFDEPNIPGLSGPLLPLPSNQYFLYAGSDGTVFYADPRQPELGMQVLLPSPFAEIEIEESVLVCTYVSVDVLGAGCADVGGCENGLGWGPEALKLDEWESTTQTLFPRTFRLAVARRRGDIDGGNGMSGVIEIWDIDSQIADCTGVLTGYSARLCIRFREDQGVGVNSCSILGRYVAYGAYSPVGCFVAIVDWTSIRPDDDGNEDDPGGSDTGRSFTRTYVPSVFVDNLLLLPDKNLLVQSIPVLFIWDWGGTCPTTTSADEAAEASFISPLWACPELRFRPLHPFTTPFVVRGCTRLVLPSMDRVVGLTIHPTDESDSSFVPSNSAGDGDDLAVGCRVICADLVDPLHSGIAQYPCWFGYCKGVSHHSDGSYEYMAYKWPLDGDDGFLQPSSTGITPLQVFGDINPWIVYHDELRRQSLGFFESEEGVLGCVVIDRAGSSSA</sequence>
<dbReference type="RefSeq" id="XP_002912265.1">
    <property type="nucleotide sequence ID" value="XM_002912219.1"/>
</dbReference>
<protein>
    <recommendedName>
        <fullName evidence="4">F-box domain-containing protein</fullName>
    </recommendedName>
</protein>
<comment type="caution">
    <text evidence="5">The sequence shown here is derived from an EMBL/GenBank/DDBJ whole genome shotgun (WGS) entry which is preliminary data.</text>
</comment>
<dbReference type="PANTHER" id="PTHR46550:SF1">
    <property type="entry name" value="F-BOX PROTEIN 3"/>
    <property type="match status" value="1"/>
</dbReference>
<dbReference type="InterPro" id="IPR001810">
    <property type="entry name" value="F-box_dom"/>
</dbReference>
<keyword evidence="6" id="KW-1185">Reference proteome</keyword>
<dbReference type="InParanoid" id="D6RKA4"/>
<feature type="domain" description="F-box" evidence="4">
    <location>
        <begin position="48"/>
        <end position="94"/>
    </location>
</feature>
<dbReference type="SUPFAM" id="SSF81383">
    <property type="entry name" value="F-box domain"/>
    <property type="match status" value="2"/>
</dbReference>
<evidence type="ECO:0000313" key="5">
    <source>
        <dbReference type="EMBL" id="EFI28771.1"/>
    </source>
</evidence>
<dbReference type="Gene3D" id="1.20.1280.50">
    <property type="match status" value="2"/>
</dbReference>
<dbReference type="Proteomes" id="UP000001861">
    <property type="component" value="Unassembled WGS sequence"/>
</dbReference>
<feature type="region of interest" description="Disordered" evidence="3">
    <location>
        <begin position="672"/>
        <end position="693"/>
    </location>
</feature>
<dbReference type="InterPro" id="IPR036047">
    <property type="entry name" value="F-box-like_dom_sf"/>
</dbReference>
<accession>D6RKA4</accession>
<reference evidence="5 6" key="1">
    <citation type="journal article" date="2010" name="Proc. Natl. Acad. Sci. U.S.A.">
        <title>Insights into evolution of multicellular fungi from the assembled chromosomes of the mushroom Coprinopsis cinerea (Coprinus cinereus).</title>
        <authorList>
            <person name="Stajich J.E."/>
            <person name="Wilke S.K."/>
            <person name="Ahren D."/>
            <person name="Au C.H."/>
            <person name="Birren B.W."/>
            <person name="Borodovsky M."/>
            <person name="Burns C."/>
            <person name="Canback B."/>
            <person name="Casselton L.A."/>
            <person name="Cheng C.K."/>
            <person name="Deng J."/>
            <person name="Dietrich F.S."/>
            <person name="Fargo D.C."/>
            <person name="Farman M.L."/>
            <person name="Gathman A.C."/>
            <person name="Goldberg J."/>
            <person name="Guigo R."/>
            <person name="Hoegger P.J."/>
            <person name="Hooker J.B."/>
            <person name="Huggins A."/>
            <person name="James T.Y."/>
            <person name="Kamada T."/>
            <person name="Kilaru S."/>
            <person name="Kodira C."/>
            <person name="Kues U."/>
            <person name="Kupfer D."/>
            <person name="Kwan H.S."/>
            <person name="Lomsadze A."/>
            <person name="Li W."/>
            <person name="Lilly W.W."/>
            <person name="Ma L.J."/>
            <person name="Mackey A.J."/>
            <person name="Manning G."/>
            <person name="Martin F."/>
            <person name="Muraguchi H."/>
            <person name="Natvig D.O."/>
            <person name="Palmerini H."/>
            <person name="Ramesh M.A."/>
            <person name="Rehmeyer C.J."/>
            <person name="Roe B.A."/>
            <person name="Shenoy N."/>
            <person name="Stanke M."/>
            <person name="Ter-Hovhannisyan V."/>
            <person name="Tunlid A."/>
            <person name="Velagapudi R."/>
            <person name="Vision T.J."/>
            <person name="Zeng Q."/>
            <person name="Zolan M.E."/>
            <person name="Pukkila P.J."/>
        </authorList>
    </citation>
    <scope>NUCLEOTIDE SEQUENCE [LARGE SCALE GENOMIC DNA]</scope>
    <source>
        <strain evidence="6">Okayama-7 / 130 / ATCC MYA-4618 / FGSC 9003</strain>
    </source>
</reference>
<keyword evidence="2" id="KW-0833">Ubl conjugation pathway</keyword>
<evidence type="ECO:0000313" key="6">
    <source>
        <dbReference type="Proteomes" id="UP000001861"/>
    </source>
</evidence>
<comment type="pathway">
    <text evidence="1">Protein modification; protein ubiquitination.</text>
</comment>
<organism evidence="5 6">
    <name type="scientific">Coprinopsis cinerea (strain Okayama-7 / 130 / ATCC MYA-4618 / FGSC 9003)</name>
    <name type="common">Inky cap fungus</name>
    <name type="synonym">Hormographiella aspergillata</name>
    <dbReference type="NCBI Taxonomy" id="240176"/>
    <lineage>
        <taxon>Eukaryota</taxon>
        <taxon>Fungi</taxon>
        <taxon>Dikarya</taxon>
        <taxon>Basidiomycota</taxon>
        <taxon>Agaricomycotina</taxon>
        <taxon>Agaricomycetes</taxon>
        <taxon>Agaricomycetidae</taxon>
        <taxon>Agaricales</taxon>
        <taxon>Agaricineae</taxon>
        <taxon>Psathyrellaceae</taxon>
        <taxon>Coprinopsis</taxon>
    </lineage>
</organism>
<evidence type="ECO:0000256" key="3">
    <source>
        <dbReference type="SAM" id="MobiDB-lite"/>
    </source>
</evidence>
<gene>
    <name evidence="5" type="ORF">CC1G_13796</name>
</gene>
<dbReference type="GeneID" id="6006985"/>
<dbReference type="SMART" id="SM00256">
    <property type="entry name" value="FBOX"/>
    <property type="match status" value="2"/>
</dbReference>
<dbReference type="HOGENOM" id="CLU_277309_0_0_1"/>
<dbReference type="EMBL" id="AACS02000001">
    <property type="protein sequence ID" value="EFI28771.1"/>
    <property type="molecule type" value="Genomic_DNA"/>
</dbReference>
<evidence type="ECO:0000256" key="2">
    <source>
        <dbReference type="ARBA" id="ARBA00022786"/>
    </source>
</evidence>
<dbReference type="Pfam" id="PF12937">
    <property type="entry name" value="F-box-like"/>
    <property type="match status" value="1"/>
</dbReference>
<feature type="domain" description="F-box" evidence="4">
    <location>
        <begin position="582"/>
        <end position="628"/>
    </location>
</feature>
<dbReference type="PANTHER" id="PTHR46550">
    <property type="entry name" value="F-BOX ONLY PROTEIN 3"/>
    <property type="match status" value="1"/>
</dbReference>
<dbReference type="OrthoDB" id="3068749at2759"/>
<feature type="compositionally biased region" description="Polar residues" evidence="3">
    <location>
        <begin position="673"/>
        <end position="687"/>
    </location>
</feature>
<evidence type="ECO:0000259" key="4">
    <source>
        <dbReference type="PROSITE" id="PS50181"/>
    </source>
</evidence>
<dbReference type="GO" id="GO:0005737">
    <property type="term" value="C:cytoplasm"/>
    <property type="evidence" value="ECO:0007669"/>
    <property type="project" value="TreeGrafter"/>
</dbReference>
<dbReference type="InterPro" id="IPR052121">
    <property type="entry name" value="F-box_SCF_Substrate_Recog"/>
</dbReference>